<dbReference type="PROSITE" id="PS51722">
    <property type="entry name" value="G_TR_2"/>
    <property type="match status" value="1"/>
</dbReference>
<dbReference type="InterPro" id="IPR035647">
    <property type="entry name" value="EFG_III/V"/>
</dbReference>
<dbReference type="CDD" id="cd01434">
    <property type="entry name" value="EFG_mtEFG1_IV"/>
    <property type="match status" value="1"/>
</dbReference>
<evidence type="ECO:0000256" key="1">
    <source>
        <dbReference type="ARBA" id="ARBA00022741"/>
    </source>
</evidence>
<protein>
    <submittedName>
        <fullName evidence="4">Elongation factor G</fullName>
    </submittedName>
</protein>
<dbReference type="Pfam" id="PF03764">
    <property type="entry name" value="EFG_IV"/>
    <property type="match status" value="1"/>
</dbReference>
<dbReference type="InterPro" id="IPR014721">
    <property type="entry name" value="Ribsml_uS5_D2-typ_fold_subgr"/>
</dbReference>
<dbReference type="Gene3D" id="3.30.70.240">
    <property type="match status" value="1"/>
</dbReference>
<dbReference type="NCBIfam" id="NF009381">
    <property type="entry name" value="PRK12740.1-5"/>
    <property type="match status" value="1"/>
</dbReference>
<dbReference type="InterPro" id="IPR000795">
    <property type="entry name" value="T_Tr_GTP-bd_dom"/>
</dbReference>
<dbReference type="SMART" id="SM00889">
    <property type="entry name" value="EFG_IV"/>
    <property type="match status" value="1"/>
</dbReference>
<dbReference type="InterPro" id="IPR041095">
    <property type="entry name" value="EFG_II"/>
</dbReference>
<dbReference type="Gene3D" id="2.40.30.10">
    <property type="entry name" value="Translation factors"/>
    <property type="match status" value="1"/>
</dbReference>
<dbReference type="CDD" id="cd16262">
    <property type="entry name" value="EFG_III"/>
    <property type="match status" value="1"/>
</dbReference>
<evidence type="ECO:0000313" key="5">
    <source>
        <dbReference type="Proteomes" id="UP000824002"/>
    </source>
</evidence>
<feature type="domain" description="Tr-type G" evidence="3">
    <location>
        <begin position="7"/>
        <end position="277"/>
    </location>
</feature>
<dbReference type="SUPFAM" id="SSF50447">
    <property type="entry name" value="Translation proteins"/>
    <property type="match status" value="1"/>
</dbReference>
<accession>A0A9D1JZP3</accession>
<dbReference type="InterPro" id="IPR020568">
    <property type="entry name" value="Ribosomal_Su5_D2-typ_SF"/>
</dbReference>
<dbReference type="PANTHER" id="PTHR43261">
    <property type="entry name" value="TRANSLATION ELONGATION FACTOR G-RELATED"/>
    <property type="match status" value="1"/>
</dbReference>
<gene>
    <name evidence="4" type="ORF">IAB51_08455</name>
</gene>
<dbReference type="Proteomes" id="UP000824002">
    <property type="component" value="Unassembled WGS sequence"/>
</dbReference>
<name>A0A9D1JZP3_9FIRM</name>
<dbReference type="InterPro" id="IPR005517">
    <property type="entry name" value="Transl_elong_EFG/EF2_IV"/>
</dbReference>
<dbReference type="PANTHER" id="PTHR43261:SF6">
    <property type="entry name" value="ELONGATION FACTOR G-LIKE PROTEIN"/>
    <property type="match status" value="1"/>
</dbReference>
<dbReference type="CDD" id="cd03713">
    <property type="entry name" value="EFG_mtEFG_C"/>
    <property type="match status" value="1"/>
</dbReference>
<dbReference type="EMBL" id="DVJP01000054">
    <property type="protein sequence ID" value="HIS76824.1"/>
    <property type="molecule type" value="Genomic_DNA"/>
</dbReference>
<dbReference type="InterPro" id="IPR035649">
    <property type="entry name" value="EFG_V"/>
</dbReference>
<dbReference type="NCBIfam" id="NF009891">
    <property type="entry name" value="PRK13351.1-1"/>
    <property type="match status" value="1"/>
</dbReference>
<dbReference type="InterPro" id="IPR047872">
    <property type="entry name" value="EFG_IV"/>
</dbReference>
<dbReference type="Pfam" id="PF14492">
    <property type="entry name" value="EFG_III"/>
    <property type="match status" value="1"/>
</dbReference>
<dbReference type="Pfam" id="PF00009">
    <property type="entry name" value="GTP_EFTU"/>
    <property type="match status" value="1"/>
</dbReference>
<dbReference type="Gene3D" id="3.30.70.870">
    <property type="entry name" value="Elongation Factor G (Translational Gtpase), domain 3"/>
    <property type="match status" value="1"/>
</dbReference>
<dbReference type="GO" id="GO:0005525">
    <property type="term" value="F:GTP binding"/>
    <property type="evidence" value="ECO:0007669"/>
    <property type="project" value="UniProtKB-KW"/>
</dbReference>
<dbReference type="Pfam" id="PF00679">
    <property type="entry name" value="EFG_C"/>
    <property type="match status" value="1"/>
</dbReference>
<evidence type="ECO:0000256" key="2">
    <source>
        <dbReference type="ARBA" id="ARBA00023134"/>
    </source>
</evidence>
<organism evidence="4 5">
    <name type="scientific">Candidatus Merdivicinus excrementipullorum</name>
    <dbReference type="NCBI Taxonomy" id="2840867"/>
    <lineage>
        <taxon>Bacteria</taxon>
        <taxon>Bacillati</taxon>
        <taxon>Bacillota</taxon>
        <taxon>Clostridia</taxon>
        <taxon>Eubacteriales</taxon>
        <taxon>Oscillospiraceae</taxon>
        <taxon>Oscillospiraceae incertae sedis</taxon>
        <taxon>Candidatus Merdivicinus</taxon>
    </lineage>
</organism>
<dbReference type="SUPFAM" id="SSF54980">
    <property type="entry name" value="EF-G C-terminal domain-like"/>
    <property type="match status" value="2"/>
</dbReference>
<sequence length="688" mass="74236">MRQYEANDIRNVAVAGHGSSGKTSLIEALLYRTGATDRLGKIADGNTVSDYDPEEVKRKASLNLSIVPVEYNNVKINFLDAPGLFDFALGQAEAIRAAGSVLIVVSGKSGVTVGAKKAYKAAVKAGKPRAFFVSKMDSDHADFYKVLEQLKTEFGPSVCPLVVPYVEDHKVKCYIDLIGMKAYSYESGHRAEIVMPDLGHREEGLINAISEAVAETDEELMDKYFSGEQFTMLEMIRGIHKGVRDGSITPVFCGSAANLEGLSLLGGAIVSMFPSAAEEIPEEGEMDGDVVEIPCNAEDPAVAYVFKTIADPFVGKLSYVKVVAGKLTADTELVNMTTGQPEKLGKLLYVRGKKQEEAKEVLAGDICAVSKLGANTCDTLCAPSRKVELAKIEFPAPCYSMAVKPVGKGDEGKISQGMSRLLEEDPTLSFVLNTETKEQVLSGLGEQHLDVTIAKLKNKFGVDVKLEKPTVAYRETIRKKVKVQGKHKKQSGGHGQYGDVWIEFEPCDSEELVFAENVFGGAVPRNFFPAVEKGLQDCVKKGVLAGYPVVGLKATLVDGSYHPVDSSEMAFKTAASLAYKAGLQEASPIILEPIGSLKVQVPDDTTGDMMGELNKRRGRVLGMNSIGEGMTEIEAEAPMSEMQDFATLVRQMTQGSGSFTLEFSRYDPLPSNLEAAVIANSKRLTSEA</sequence>
<dbReference type="SUPFAM" id="SSF52540">
    <property type="entry name" value="P-loop containing nucleoside triphosphate hydrolases"/>
    <property type="match status" value="1"/>
</dbReference>
<dbReference type="GO" id="GO:0003924">
    <property type="term" value="F:GTPase activity"/>
    <property type="evidence" value="ECO:0007669"/>
    <property type="project" value="InterPro"/>
</dbReference>
<dbReference type="InterPro" id="IPR009000">
    <property type="entry name" value="Transl_B-barrel_sf"/>
</dbReference>
<evidence type="ECO:0000313" key="4">
    <source>
        <dbReference type="EMBL" id="HIS76824.1"/>
    </source>
</evidence>
<dbReference type="Gene3D" id="3.30.230.10">
    <property type="match status" value="1"/>
</dbReference>
<dbReference type="NCBIfam" id="NF009379">
    <property type="entry name" value="PRK12740.1-3"/>
    <property type="match status" value="1"/>
</dbReference>
<dbReference type="CDD" id="cd04088">
    <property type="entry name" value="EFG_mtEFG_II"/>
    <property type="match status" value="1"/>
</dbReference>
<keyword evidence="1" id="KW-0547">Nucleotide-binding</keyword>
<keyword evidence="2" id="KW-0342">GTP-binding</keyword>
<keyword evidence="4" id="KW-0251">Elongation factor</keyword>
<dbReference type="SMART" id="SM00838">
    <property type="entry name" value="EFG_C"/>
    <property type="match status" value="1"/>
</dbReference>
<dbReference type="GO" id="GO:0003746">
    <property type="term" value="F:translation elongation factor activity"/>
    <property type="evidence" value="ECO:0007669"/>
    <property type="project" value="UniProtKB-KW"/>
</dbReference>
<evidence type="ECO:0000259" key="3">
    <source>
        <dbReference type="PROSITE" id="PS51722"/>
    </source>
</evidence>
<dbReference type="AlphaFoldDB" id="A0A9D1JZP3"/>
<dbReference type="SUPFAM" id="SSF54211">
    <property type="entry name" value="Ribosomal protein S5 domain 2-like"/>
    <property type="match status" value="1"/>
</dbReference>
<reference evidence="4" key="1">
    <citation type="submission" date="2020-10" db="EMBL/GenBank/DDBJ databases">
        <authorList>
            <person name="Gilroy R."/>
        </authorList>
    </citation>
    <scope>NUCLEOTIDE SEQUENCE</scope>
    <source>
        <strain evidence="4">CHK199-13235</strain>
    </source>
</reference>
<keyword evidence="4" id="KW-0648">Protein biosynthesis</keyword>
<dbReference type="InterPro" id="IPR000640">
    <property type="entry name" value="EFG_V-like"/>
</dbReference>
<dbReference type="InterPro" id="IPR009022">
    <property type="entry name" value="EFG_III"/>
</dbReference>
<dbReference type="InterPro" id="IPR027417">
    <property type="entry name" value="P-loop_NTPase"/>
</dbReference>
<dbReference type="FunFam" id="3.30.230.10:FF:000003">
    <property type="entry name" value="Elongation factor G"/>
    <property type="match status" value="1"/>
</dbReference>
<dbReference type="GO" id="GO:0032790">
    <property type="term" value="P:ribosome disassembly"/>
    <property type="evidence" value="ECO:0007669"/>
    <property type="project" value="TreeGrafter"/>
</dbReference>
<proteinExistence type="predicted"/>
<dbReference type="Gene3D" id="3.40.50.300">
    <property type="entry name" value="P-loop containing nucleotide triphosphate hydrolases"/>
    <property type="match status" value="1"/>
</dbReference>
<reference evidence="4" key="2">
    <citation type="journal article" date="2021" name="PeerJ">
        <title>Extensive microbial diversity within the chicken gut microbiome revealed by metagenomics and culture.</title>
        <authorList>
            <person name="Gilroy R."/>
            <person name="Ravi A."/>
            <person name="Getino M."/>
            <person name="Pursley I."/>
            <person name="Horton D.L."/>
            <person name="Alikhan N.F."/>
            <person name="Baker D."/>
            <person name="Gharbi K."/>
            <person name="Hall N."/>
            <person name="Watson M."/>
            <person name="Adriaenssens E.M."/>
            <person name="Foster-Nyarko E."/>
            <person name="Jarju S."/>
            <person name="Secka A."/>
            <person name="Antonio M."/>
            <person name="Oren A."/>
            <person name="Chaudhuri R.R."/>
            <person name="La Ragione R."/>
            <person name="Hildebrand F."/>
            <person name="Pallen M.J."/>
        </authorList>
    </citation>
    <scope>NUCLEOTIDE SEQUENCE</scope>
    <source>
        <strain evidence="4">CHK199-13235</strain>
    </source>
</reference>
<dbReference type="Pfam" id="PF22042">
    <property type="entry name" value="EF-G_D2"/>
    <property type="match status" value="1"/>
</dbReference>
<dbReference type="FunFam" id="3.30.70.240:FF:000001">
    <property type="entry name" value="Elongation factor G"/>
    <property type="match status" value="1"/>
</dbReference>
<comment type="caution">
    <text evidence="4">The sequence shown here is derived from an EMBL/GenBank/DDBJ whole genome shotgun (WGS) entry which is preliminary data.</text>
</comment>
<dbReference type="InterPro" id="IPR053905">
    <property type="entry name" value="EF-G-like_DII"/>
</dbReference>